<accession>A0AAW1CM85</accession>
<dbReference type="PANTHER" id="PTHR47634:SF9">
    <property type="entry name" value="PROTEIN KINASE DOMAIN-CONTAINING PROTEIN-RELATED"/>
    <property type="match status" value="1"/>
</dbReference>
<keyword evidence="7" id="KW-0833">Ubl conjugation pathway</keyword>
<dbReference type="GO" id="GO:0000245">
    <property type="term" value="P:spliceosomal complex assembly"/>
    <property type="evidence" value="ECO:0007669"/>
    <property type="project" value="TreeGrafter"/>
</dbReference>
<feature type="chain" id="PRO_5043553344" description="Ubiquitin-like protein 5" evidence="12">
    <location>
        <begin position="21"/>
        <end position="737"/>
    </location>
</feature>
<dbReference type="InterPro" id="IPR029071">
    <property type="entry name" value="Ubiquitin-like_domsf"/>
</dbReference>
<dbReference type="FunFam" id="1.10.510.10:FF:001037">
    <property type="entry name" value="SRSF protein kinase 2"/>
    <property type="match status" value="1"/>
</dbReference>
<evidence type="ECO:0000256" key="6">
    <source>
        <dbReference type="ARBA" id="ARBA00022777"/>
    </source>
</evidence>
<evidence type="ECO:0000259" key="13">
    <source>
        <dbReference type="PROSITE" id="PS50011"/>
    </source>
</evidence>
<dbReference type="CDD" id="cd01791">
    <property type="entry name" value="Ubl_UBL5"/>
    <property type="match status" value="1"/>
</dbReference>
<evidence type="ECO:0000313" key="16">
    <source>
        <dbReference type="Proteomes" id="UP001461498"/>
    </source>
</evidence>
<dbReference type="EC" id="2.7.11.1" evidence="1"/>
<keyword evidence="8 11" id="KW-0067">ATP-binding</keyword>
<sequence length="737" mass="84880">MGPIRAWTGVILLLVSLLLAAPRSTLRHYRQLGYPLGLQWYSPNGIPLLNDHVWITGWGPICLTTHSTSETISLCLLLSLTSLLLVTSVKCLPTKSRTYRSSVSSSYSSALNDTIVLCDNQYSREGERRKEFTPSPIRQSSSKLYQFTAHSRISKSEPKDDFREDDLRFDENRSTDLDYNDREPSAEYVPGGYHPVHHGDLYASRYFVLRKLGWGHFSTVWLSWDLKEKKFVALKISKSASQYRETALDEIRLIQAAYDGDPKDARRNGIVQLYDHFLISGSNGQHVCMVLEVLGDNLLKLVIDSRYQGLPIRMVKSIIKQVLTSLSYLHEKCKIIHTDIKPENILLCVSHDWLVKLASEATKAYRLNGPLPHYLGGGRKKQKLNDGKISMIDVDLLFKICVRENSIKKEHKFKLSKFFSFSEKQLNKVEKSNKNIRKEETRNDRSEEEINVKIADLGNSCWIDQHFSESIQTRQYRSLEVIIGSGYSTGADIWSTACLAFELATGDYLFEPQASTDYSRDEDHLAHIIELLGPIPDHIIMSGHLSHHFFKESGELLHIENLKPWSLVEVLTEKYRWSKEEARLFASFLEPMLEFDPFDRVTARECLNHEWLHSISLINFHVPSIITRSVPLFVTPSSSSNYMYNAPINRLHRTDQIIYIKLKAMLEVTCNDRLGKKVRVKCNPDDTIGDLKKLIAAQTGTRWEKIILKKWYTIFKDHIKLEDYEIHDGMNLELYYQ</sequence>
<evidence type="ECO:0000256" key="7">
    <source>
        <dbReference type="ARBA" id="ARBA00022786"/>
    </source>
</evidence>
<dbReference type="SUPFAM" id="SSF56112">
    <property type="entry name" value="Protein kinase-like (PK-like)"/>
    <property type="match status" value="1"/>
</dbReference>
<feature type="binding site" evidence="11">
    <location>
        <position position="235"/>
    </location>
    <ligand>
        <name>ATP</name>
        <dbReference type="ChEBI" id="CHEBI:30616"/>
    </ligand>
</feature>
<evidence type="ECO:0000256" key="3">
    <source>
        <dbReference type="ARBA" id="ARBA00022527"/>
    </source>
</evidence>
<reference evidence="15 16" key="1">
    <citation type="submission" date="2022-12" db="EMBL/GenBank/DDBJ databases">
        <title>Chromosome-level genome assembly of true bugs.</title>
        <authorList>
            <person name="Ma L."/>
            <person name="Li H."/>
        </authorList>
    </citation>
    <scope>NUCLEOTIDE SEQUENCE [LARGE SCALE GENOMIC DNA]</scope>
    <source>
        <strain evidence="15">Lab_2022b</strain>
    </source>
</reference>
<comment type="catalytic activity">
    <reaction evidence="9">
        <text>L-threonyl-[protein] + ATP = O-phospho-L-threonyl-[protein] + ADP + H(+)</text>
        <dbReference type="Rhea" id="RHEA:46608"/>
        <dbReference type="Rhea" id="RHEA-COMP:11060"/>
        <dbReference type="Rhea" id="RHEA-COMP:11605"/>
        <dbReference type="ChEBI" id="CHEBI:15378"/>
        <dbReference type="ChEBI" id="CHEBI:30013"/>
        <dbReference type="ChEBI" id="CHEBI:30616"/>
        <dbReference type="ChEBI" id="CHEBI:61977"/>
        <dbReference type="ChEBI" id="CHEBI:456216"/>
        <dbReference type="EC" id="2.7.11.1"/>
    </reaction>
</comment>
<dbReference type="PROSITE" id="PS50011">
    <property type="entry name" value="PROTEIN_KINASE_DOM"/>
    <property type="match status" value="1"/>
</dbReference>
<dbReference type="PANTHER" id="PTHR47634">
    <property type="entry name" value="PROTEIN KINASE DOMAIN-CONTAINING PROTEIN-RELATED"/>
    <property type="match status" value="1"/>
</dbReference>
<dbReference type="PROSITE" id="PS00107">
    <property type="entry name" value="PROTEIN_KINASE_ATP"/>
    <property type="match status" value="1"/>
</dbReference>
<evidence type="ECO:0000256" key="2">
    <source>
        <dbReference type="ARBA" id="ARBA00021360"/>
    </source>
</evidence>
<evidence type="ECO:0000256" key="9">
    <source>
        <dbReference type="ARBA" id="ARBA00047899"/>
    </source>
</evidence>
<comment type="caution">
    <text evidence="15">The sequence shown here is derived from an EMBL/GenBank/DDBJ whole genome shotgun (WGS) entry which is preliminary data.</text>
</comment>
<dbReference type="SMART" id="SM00220">
    <property type="entry name" value="S_TKc"/>
    <property type="match status" value="1"/>
</dbReference>
<feature type="signal peptide" evidence="12">
    <location>
        <begin position="1"/>
        <end position="20"/>
    </location>
</feature>
<dbReference type="PROSITE" id="PS50053">
    <property type="entry name" value="UBIQUITIN_2"/>
    <property type="match status" value="1"/>
</dbReference>
<evidence type="ECO:0000256" key="4">
    <source>
        <dbReference type="ARBA" id="ARBA00022679"/>
    </source>
</evidence>
<dbReference type="CDD" id="cd14136">
    <property type="entry name" value="STKc_SRPK"/>
    <property type="match status" value="1"/>
</dbReference>
<dbReference type="InterPro" id="IPR008271">
    <property type="entry name" value="Ser/Thr_kinase_AS"/>
</dbReference>
<evidence type="ECO:0000256" key="10">
    <source>
        <dbReference type="ARBA" id="ARBA00048679"/>
    </source>
</evidence>
<dbReference type="PROSITE" id="PS00108">
    <property type="entry name" value="PROTEIN_KINASE_ST"/>
    <property type="match status" value="1"/>
</dbReference>
<keyword evidence="4" id="KW-0808">Transferase</keyword>
<dbReference type="InterPro" id="IPR051334">
    <property type="entry name" value="SRPK"/>
</dbReference>
<protein>
    <recommendedName>
        <fullName evidence="2">Ubiquitin-like protein 5</fullName>
        <ecNumber evidence="1">2.7.11.1</ecNumber>
    </recommendedName>
</protein>
<dbReference type="AlphaFoldDB" id="A0AAW1CM85"/>
<dbReference type="InterPro" id="IPR017441">
    <property type="entry name" value="Protein_kinase_ATP_BS"/>
</dbReference>
<keyword evidence="6" id="KW-0418">Kinase</keyword>
<dbReference type="EMBL" id="JAPXFL010000012">
    <property type="protein sequence ID" value="KAK9499190.1"/>
    <property type="molecule type" value="Genomic_DNA"/>
</dbReference>
<evidence type="ECO:0000256" key="12">
    <source>
        <dbReference type="SAM" id="SignalP"/>
    </source>
</evidence>
<keyword evidence="3" id="KW-0723">Serine/threonine-protein kinase</keyword>
<proteinExistence type="predicted"/>
<dbReference type="GO" id="GO:0004674">
    <property type="term" value="F:protein serine/threonine kinase activity"/>
    <property type="evidence" value="ECO:0007669"/>
    <property type="project" value="UniProtKB-KW"/>
</dbReference>
<dbReference type="GO" id="GO:0005634">
    <property type="term" value="C:nucleus"/>
    <property type="evidence" value="ECO:0007669"/>
    <property type="project" value="TreeGrafter"/>
</dbReference>
<evidence type="ECO:0000256" key="1">
    <source>
        <dbReference type="ARBA" id="ARBA00012513"/>
    </source>
</evidence>
<feature type="domain" description="Ubiquitin-like" evidence="14">
    <location>
        <begin position="658"/>
        <end position="737"/>
    </location>
</feature>
<keyword evidence="12" id="KW-0732">Signal</keyword>
<evidence type="ECO:0000313" key="15">
    <source>
        <dbReference type="EMBL" id="KAK9499190.1"/>
    </source>
</evidence>
<dbReference type="FunFam" id="3.10.20.90:FF:000052">
    <property type="entry name" value="Ubiquitin-like protein 5"/>
    <property type="match status" value="1"/>
</dbReference>
<evidence type="ECO:0000259" key="14">
    <source>
        <dbReference type="PROSITE" id="PS50053"/>
    </source>
</evidence>
<dbReference type="Gene3D" id="3.10.20.90">
    <property type="entry name" value="Phosphatidylinositol 3-kinase Catalytic Subunit, Chain A, domain 1"/>
    <property type="match status" value="1"/>
</dbReference>
<evidence type="ECO:0000256" key="11">
    <source>
        <dbReference type="PROSITE-ProRule" id="PRU10141"/>
    </source>
</evidence>
<evidence type="ECO:0000256" key="8">
    <source>
        <dbReference type="ARBA" id="ARBA00022840"/>
    </source>
</evidence>
<dbReference type="Proteomes" id="UP001461498">
    <property type="component" value="Unassembled WGS sequence"/>
</dbReference>
<gene>
    <name evidence="15" type="ORF">O3M35_003686</name>
</gene>
<keyword evidence="5 11" id="KW-0547">Nucleotide-binding</keyword>
<dbReference type="FunFam" id="3.30.200.20:FF:000770">
    <property type="entry name" value="SRSF protein kinase 2"/>
    <property type="match status" value="1"/>
</dbReference>
<dbReference type="Gene3D" id="3.30.200.20">
    <property type="entry name" value="Phosphorylase Kinase, domain 1"/>
    <property type="match status" value="1"/>
</dbReference>
<dbReference type="InterPro" id="IPR000626">
    <property type="entry name" value="Ubiquitin-like_dom"/>
</dbReference>
<dbReference type="Pfam" id="PF00069">
    <property type="entry name" value="Pkinase"/>
    <property type="match status" value="2"/>
</dbReference>
<dbReference type="GO" id="GO:0050684">
    <property type="term" value="P:regulation of mRNA processing"/>
    <property type="evidence" value="ECO:0007669"/>
    <property type="project" value="TreeGrafter"/>
</dbReference>
<keyword evidence="16" id="KW-1185">Reference proteome</keyword>
<name>A0AAW1CM85_9HEMI</name>
<dbReference type="SUPFAM" id="SSF54236">
    <property type="entry name" value="Ubiquitin-like"/>
    <property type="match status" value="1"/>
</dbReference>
<dbReference type="InterPro" id="IPR000719">
    <property type="entry name" value="Prot_kinase_dom"/>
</dbReference>
<comment type="catalytic activity">
    <reaction evidence="10">
        <text>L-seryl-[protein] + ATP = O-phospho-L-seryl-[protein] + ADP + H(+)</text>
        <dbReference type="Rhea" id="RHEA:17989"/>
        <dbReference type="Rhea" id="RHEA-COMP:9863"/>
        <dbReference type="Rhea" id="RHEA-COMP:11604"/>
        <dbReference type="ChEBI" id="CHEBI:15378"/>
        <dbReference type="ChEBI" id="CHEBI:29999"/>
        <dbReference type="ChEBI" id="CHEBI:30616"/>
        <dbReference type="ChEBI" id="CHEBI:83421"/>
        <dbReference type="ChEBI" id="CHEBI:456216"/>
        <dbReference type="EC" id="2.7.11.1"/>
    </reaction>
</comment>
<evidence type="ECO:0000256" key="5">
    <source>
        <dbReference type="ARBA" id="ARBA00022741"/>
    </source>
</evidence>
<dbReference type="GO" id="GO:0005524">
    <property type="term" value="F:ATP binding"/>
    <property type="evidence" value="ECO:0007669"/>
    <property type="project" value="UniProtKB-UniRule"/>
</dbReference>
<dbReference type="InterPro" id="IPR011009">
    <property type="entry name" value="Kinase-like_dom_sf"/>
</dbReference>
<dbReference type="Gene3D" id="1.10.510.10">
    <property type="entry name" value="Transferase(Phosphotransferase) domain 1"/>
    <property type="match status" value="1"/>
</dbReference>
<dbReference type="GO" id="GO:0005737">
    <property type="term" value="C:cytoplasm"/>
    <property type="evidence" value="ECO:0007669"/>
    <property type="project" value="TreeGrafter"/>
</dbReference>
<organism evidence="15 16">
    <name type="scientific">Rhynocoris fuscipes</name>
    <dbReference type="NCBI Taxonomy" id="488301"/>
    <lineage>
        <taxon>Eukaryota</taxon>
        <taxon>Metazoa</taxon>
        <taxon>Ecdysozoa</taxon>
        <taxon>Arthropoda</taxon>
        <taxon>Hexapoda</taxon>
        <taxon>Insecta</taxon>
        <taxon>Pterygota</taxon>
        <taxon>Neoptera</taxon>
        <taxon>Paraneoptera</taxon>
        <taxon>Hemiptera</taxon>
        <taxon>Heteroptera</taxon>
        <taxon>Panheteroptera</taxon>
        <taxon>Cimicomorpha</taxon>
        <taxon>Reduviidae</taxon>
        <taxon>Harpactorinae</taxon>
        <taxon>Harpactorini</taxon>
        <taxon>Rhynocoris</taxon>
    </lineage>
</organism>
<feature type="domain" description="Protein kinase" evidence="13">
    <location>
        <begin position="206"/>
        <end position="612"/>
    </location>
</feature>